<evidence type="ECO:0000313" key="3">
    <source>
        <dbReference type="Proteomes" id="UP000703893"/>
    </source>
</evidence>
<feature type="region of interest" description="Disordered" evidence="1">
    <location>
        <begin position="1"/>
        <end position="21"/>
    </location>
</feature>
<gene>
    <name evidence="2" type="ORF">FJZ00_10405</name>
</gene>
<proteinExistence type="predicted"/>
<comment type="caution">
    <text evidence="2">The sequence shown here is derived from an EMBL/GenBank/DDBJ whole genome shotgun (WGS) entry which is preliminary data.</text>
</comment>
<evidence type="ECO:0000313" key="2">
    <source>
        <dbReference type="EMBL" id="MBM3275557.1"/>
    </source>
</evidence>
<organism evidence="2 3">
    <name type="scientific">Candidatus Tanganyikabacteria bacterium</name>
    <dbReference type="NCBI Taxonomy" id="2961651"/>
    <lineage>
        <taxon>Bacteria</taxon>
        <taxon>Bacillati</taxon>
        <taxon>Candidatus Sericytochromatia</taxon>
        <taxon>Candidatus Tanganyikabacteria</taxon>
    </lineage>
</organism>
<accession>A0A937X6A4</accession>
<protein>
    <submittedName>
        <fullName evidence="2">Uncharacterized protein</fullName>
    </submittedName>
</protein>
<reference evidence="2 3" key="1">
    <citation type="submission" date="2019-03" db="EMBL/GenBank/DDBJ databases">
        <title>Lake Tanganyika Metagenome-Assembled Genomes (MAGs).</title>
        <authorList>
            <person name="Tran P."/>
        </authorList>
    </citation>
    <scope>NUCLEOTIDE SEQUENCE [LARGE SCALE GENOMIC DNA]</scope>
    <source>
        <strain evidence="2">K_DeepCast_65m_m2_236</strain>
    </source>
</reference>
<dbReference type="Proteomes" id="UP000703893">
    <property type="component" value="Unassembled WGS sequence"/>
</dbReference>
<dbReference type="AlphaFoldDB" id="A0A937X6A4"/>
<sequence>MNAASHSYAGETLRAGGRVSRIDPERSEVGLELEVRNARDEVITPGAAVVRFGGTRA</sequence>
<dbReference type="InterPro" id="IPR029069">
    <property type="entry name" value="HotDog_dom_sf"/>
</dbReference>
<dbReference type="SUPFAM" id="SSF54637">
    <property type="entry name" value="Thioesterase/thiol ester dehydrase-isomerase"/>
    <property type="match status" value="1"/>
</dbReference>
<evidence type="ECO:0000256" key="1">
    <source>
        <dbReference type="SAM" id="MobiDB-lite"/>
    </source>
</evidence>
<dbReference type="EMBL" id="VGJX01000626">
    <property type="protein sequence ID" value="MBM3275557.1"/>
    <property type="molecule type" value="Genomic_DNA"/>
</dbReference>
<name>A0A937X6A4_9BACT</name>
<dbReference type="Gene3D" id="3.10.129.10">
    <property type="entry name" value="Hotdog Thioesterase"/>
    <property type="match status" value="1"/>
</dbReference>